<dbReference type="InterPro" id="IPR000719">
    <property type="entry name" value="Prot_kinase_dom"/>
</dbReference>
<feature type="domain" description="Protein kinase" evidence="7">
    <location>
        <begin position="15"/>
        <end position="276"/>
    </location>
</feature>
<dbReference type="OrthoDB" id="3453891at2"/>
<feature type="compositionally biased region" description="Basic and acidic residues" evidence="6">
    <location>
        <begin position="353"/>
        <end position="366"/>
    </location>
</feature>
<dbReference type="SMART" id="SM00564">
    <property type="entry name" value="PQQ"/>
    <property type="match status" value="7"/>
</dbReference>
<dbReference type="InterPro" id="IPR018391">
    <property type="entry name" value="PQQ_b-propeller_rpt"/>
</dbReference>
<reference evidence="8 9" key="1">
    <citation type="submission" date="2017-04" db="EMBL/GenBank/DDBJ databases">
        <title>Complete Genome Sequence of Streptomyces gilvosporeus F607, a Capable Producer of Natamycin.</title>
        <authorList>
            <person name="Zong G."/>
            <person name="Zhong C."/>
            <person name="Fu J."/>
            <person name="Qin R."/>
            <person name="Cao G."/>
        </authorList>
    </citation>
    <scope>NUCLEOTIDE SEQUENCE [LARGE SCALE GENOMIC DNA]</scope>
    <source>
        <strain evidence="8 9">F607</strain>
    </source>
</reference>
<dbReference type="Gene3D" id="2.140.10.10">
    <property type="entry name" value="Quinoprotein alcohol dehydrogenase-like superfamily"/>
    <property type="match status" value="1"/>
</dbReference>
<dbReference type="SUPFAM" id="SSF50998">
    <property type="entry name" value="Quinoprotein alcohol dehydrogenase-like"/>
    <property type="match status" value="2"/>
</dbReference>
<evidence type="ECO:0000313" key="9">
    <source>
        <dbReference type="Proteomes" id="UP000192726"/>
    </source>
</evidence>
<dbReference type="GO" id="GO:0005524">
    <property type="term" value="F:ATP binding"/>
    <property type="evidence" value="ECO:0007669"/>
    <property type="project" value="UniProtKB-UniRule"/>
</dbReference>
<feature type="binding site" evidence="5">
    <location>
        <position position="43"/>
    </location>
    <ligand>
        <name>ATP</name>
        <dbReference type="ChEBI" id="CHEBI:30616"/>
    </ligand>
</feature>
<dbReference type="AlphaFoldDB" id="A0A1V0TPY5"/>
<feature type="compositionally biased region" description="Basic and acidic residues" evidence="6">
    <location>
        <begin position="407"/>
        <end position="422"/>
    </location>
</feature>
<evidence type="ECO:0000256" key="4">
    <source>
        <dbReference type="ARBA" id="ARBA00022840"/>
    </source>
</evidence>
<dbReference type="Pfam" id="PF13360">
    <property type="entry name" value="PQQ_2"/>
    <property type="match status" value="1"/>
</dbReference>
<dbReference type="PROSITE" id="PS00108">
    <property type="entry name" value="PROTEIN_KINASE_ST"/>
    <property type="match status" value="1"/>
</dbReference>
<evidence type="ECO:0000256" key="5">
    <source>
        <dbReference type="PROSITE-ProRule" id="PRU10141"/>
    </source>
</evidence>
<dbReference type="InterPro" id="IPR017441">
    <property type="entry name" value="Protein_kinase_ATP_BS"/>
</dbReference>
<dbReference type="PROSITE" id="PS00107">
    <property type="entry name" value="PROTEIN_KINASE_ATP"/>
    <property type="match status" value="1"/>
</dbReference>
<dbReference type="Gene3D" id="1.10.510.10">
    <property type="entry name" value="Transferase(Phosphotransferase) domain 1"/>
    <property type="match status" value="1"/>
</dbReference>
<dbReference type="InterPro" id="IPR008271">
    <property type="entry name" value="Ser/Thr_kinase_AS"/>
</dbReference>
<name>A0A1V0TPY5_9ACTN</name>
<evidence type="ECO:0000259" key="7">
    <source>
        <dbReference type="PROSITE" id="PS50011"/>
    </source>
</evidence>
<dbReference type="InterPro" id="IPR011009">
    <property type="entry name" value="Kinase-like_dom_sf"/>
</dbReference>
<keyword evidence="2 5" id="KW-0547">Nucleotide-binding</keyword>
<dbReference type="STRING" id="553510.B1H19_13040"/>
<dbReference type="SUPFAM" id="SSF56112">
    <property type="entry name" value="Protein kinase-like (PK-like)"/>
    <property type="match status" value="1"/>
</dbReference>
<feature type="region of interest" description="Disordered" evidence="6">
    <location>
        <begin position="310"/>
        <end position="366"/>
    </location>
</feature>
<dbReference type="GO" id="GO:0004674">
    <property type="term" value="F:protein serine/threonine kinase activity"/>
    <property type="evidence" value="ECO:0007669"/>
    <property type="project" value="TreeGrafter"/>
</dbReference>
<evidence type="ECO:0000256" key="2">
    <source>
        <dbReference type="ARBA" id="ARBA00022741"/>
    </source>
</evidence>
<dbReference type="InterPro" id="IPR015943">
    <property type="entry name" value="WD40/YVTN_repeat-like_dom_sf"/>
</dbReference>
<dbReference type="PANTHER" id="PTHR43289:SF34">
    <property type="entry name" value="SERINE_THREONINE-PROTEIN KINASE YBDM-RELATED"/>
    <property type="match status" value="1"/>
</dbReference>
<keyword evidence="3" id="KW-0418">Kinase</keyword>
<accession>A0A1V0TPY5</accession>
<evidence type="ECO:0000256" key="6">
    <source>
        <dbReference type="SAM" id="MobiDB-lite"/>
    </source>
</evidence>
<evidence type="ECO:0000256" key="1">
    <source>
        <dbReference type="ARBA" id="ARBA00022679"/>
    </source>
</evidence>
<protein>
    <recommendedName>
        <fullName evidence="7">Protein kinase domain-containing protein</fullName>
    </recommendedName>
</protein>
<keyword evidence="1" id="KW-0808">Transferase</keyword>
<gene>
    <name evidence="8" type="ORF">B1H19_13040</name>
</gene>
<evidence type="ECO:0000256" key="3">
    <source>
        <dbReference type="ARBA" id="ARBA00022777"/>
    </source>
</evidence>
<keyword evidence="4 5" id="KW-0067">ATP-binding</keyword>
<dbReference type="Gene3D" id="3.30.200.20">
    <property type="entry name" value="Phosphorylase Kinase, domain 1"/>
    <property type="match status" value="1"/>
</dbReference>
<dbReference type="SMART" id="SM00220">
    <property type="entry name" value="S_TKc"/>
    <property type="match status" value="1"/>
</dbReference>
<feature type="compositionally biased region" description="Low complexity" evidence="6">
    <location>
        <begin position="312"/>
        <end position="352"/>
    </location>
</feature>
<dbReference type="Pfam" id="PF00069">
    <property type="entry name" value="Pkinase"/>
    <property type="match status" value="1"/>
</dbReference>
<dbReference type="RefSeq" id="WP_083104921.1">
    <property type="nucleotide sequence ID" value="NZ_CP020569.1"/>
</dbReference>
<organism evidence="8 9">
    <name type="scientific">Streptomyces gilvosporeus</name>
    <dbReference type="NCBI Taxonomy" id="553510"/>
    <lineage>
        <taxon>Bacteria</taxon>
        <taxon>Bacillati</taxon>
        <taxon>Actinomycetota</taxon>
        <taxon>Actinomycetes</taxon>
        <taxon>Kitasatosporales</taxon>
        <taxon>Streptomycetaceae</taxon>
        <taxon>Streptomyces</taxon>
    </lineage>
</organism>
<proteinExistence type="predicted"/>
<evidence type="ECO:0000313" key="8">
    <source>
        <dbReference type="EMBL" id="ARF55009.1"/>
    </source>
</evidence>
<keyword evidence="9" id="KW-1185">Reference proteome</keyword>
<dbReference type="Gene3D" id="2.130.10.10">
    <property type="entry name" value="YVTN repeat-like/Quinoprotein amine dehydrogenase"/>
    <property type="match status" value="1"/>
</dbReference>
<dbReference type="EMBL" id="CP020569">
    <property type="protein sequence ID" value="ARF55009.1"/>
    <property type="molecule type" value="Genomic_DNA"/>
</dbReference>
<dbReference type="KEGG" id="sgv:B1H19_13040"/>
<feature type="region of interest" description="Disordered" evidence="6">
    <location>
        <begin position="398"/>
        <end position="432"/>
    </location>
</feature>
<dbReference type="Proteomes" id="UP000192726">
    <property type="component" value="Chromosome"/>
</dbReference>
<dbReference type="PANTHER" id="PTHR43289">
    <property type="entry name" value="MITOGEN-ACTIVATED PROTEIN KINASE KINASE KINASE 20-RELATED"/>
    <property type="match status" value="1"/>
</dbReference>
<dbReference type="InterPro" id="IPR011047">
    <property type="entry name" value="Quinoprotein_ADH-like_sf"/>
</dbReference>
<dbReference type="PROSITE" id="PS50011">
    <property type="entry name" value="PROTEIN_KINASE_DOM"/>
    <property type="match status" value="1"/>
</dbReference>
<dbReference type="CDD" id="cd14014">
    <property type="entry name" value="STKc_PknB_like"/>
    <property type="match status" value="1"/>
</dbReference>
<dbReference type="InterPro" id="IPR002372">
    <property type="entry name" value="PQQ_rpt_dom"/>
</dbReference>
<sequence length="771" mass="81194">MQPLQADDPQSLGNYRLMARLGAGGMGRVYLARTSGGRTFAVKVVRPELAEDADFRRRFRHEVSIARAVSGPYTAAVVDADTEAALPWLATAYVLGPALDDVIDRHGPLPEASVRALGAGLAAALTGIHGAGLVHRDLKPSNVLLAADGPRVIDFGIARAVDGERLTSTGVVVGSPGFIPPEQATGEVAGPQGDVFSLGVVLAYAVSGRQPFGSGSAASMLYQVVHAEPDLSAVPEGLQALVGECLAKDPQARPTPERLVAELAPDGVPAALDGWLPGPVASSIAQHAARILDLDTPLRDGQAAVLRTPTVLDQPGQLDQHGQLDQGATDGSTGGSADSSADGRAAGSGDAHAPTRPEAVEPEGHTASRRRFLALGAGAAVLAVGGGAAWAFESLGGGPVRPRRHHSGPDTLDHDEPIDPKDFTTPPAGTSPKTLWHAQAKALSLNYEIPPMVIGNLLIVSGDPLVAHDVATGRQKWSVPDLTTPGAPLVYAAGLLFFTSSKYDGDFVGLDPATGKEAWRSRLGGKYDNPRPIAADGRRVFVIATVVADDAKNPTVIAAVDIKSRKVLWRKPRTKGAGDWAVAAATDGRHVVYADDQYNVTVRDAGSGEQLWTKPVGDDSAARPTIYRDKVIIGGPSMRAFDLKTGAQRWSLPSGHRNPFQAPLTLVGNTLYTSVYQDGVWAVDAASGKKLWKSDDLGQRYVPLEFVQVGHMLYGATYFATGGIYAFDARTGKLHWTYNDGVHDDGQWHITAAGRRLLATHSDRFYGLPAV</sequence>